<dbReference type="RefSeq" id="WP_357983030.1">
    <property type="nucleotide sequence ID" value="NZ_JBFAIH010000016.1"/>
</dbReference>
<organism evidence="1 2">
    <name type="scientific">Nocardia fusca</name>
    <dbReference type="NCBI Taxonomy" id="941183"/>
    <lineage>
        <taxon>Bacteria</taxon>
        <taxon>Bacillati</taxon>
        <taxon>Actinomycetota</taxon>
        <taxon>Actinomycetes</taxon>
        <taxon>Mycobacteriales</taxon>
        <taxon>Nocardiaceae</taxon>
        <taxon>Nocardia</taxon>
    </lineage>
</organism>
<dbReference type="Gene3D" id="3.40.50.720">
    <property type="entry name" value="NAD(P)-binding Rossmann-like Domain"/>
    <property type="match status" value="1"/>
</dbReference>
<sequence>MSADIAICGLGPAGRALAHRCLARGMTVLVVDPNPRRVWRATYAAWSDELPAWLDGSVVAATVARPRAHGLREHSIPRAYSVLDTARLQQSLDLTGATVVPGRAVALDRRTVTLDSGRVLRAGRVVDARGLRRRPGRAEQTAYGLKLTRDTTSESALFMDWRPDNGAAPGATPSFLYAVPLGGDAVLYEETCLVGAPALTQEELARRLHHRLRARHIATAGDEPVERVRFPVAGGRPGAGRFGAAGGYLHPATGYSVAAALAAAESVAEGGSGWTTAARAVHRLRQAGLRALLALPPTEIPRFFDAFFDLDIELQRAYLSRRDDPIGMLTAMSGLFFGLPVPVRTRLAAATLGLRPISLRGSGSVIME</sequence>
<dbReference type="SUPFAM" id="SSF51905">
    <property type="entry name" value="FAD/NAD(P)-binding domain"/>
    <property type="match status" value="1"/>
</dbReference>
<accession>A0ABV3FDZ2</accession>
<dbReference type="EMBL" id="JBFAIH010000016">
    <property type="protein sequence ID" value="MEV0365922.1"/>
    <property type="molecule type" value="Genomic_DNA"/>
</dbReference>
<proteinExistence type="predicted"/>
<dbReference type="PANTHER" id="PTHR39757">
    <property type="match status" value="1"/>
</dbReference>
<name>A0ABV3FDZ2_9NOCA</name>
<protein>
    <submittedName>
        <fullName evidence="1">Lycopene cyclase family protein</fullName>
    </submittedName>
</protein>
<dbReference type="Proteomes" id="UP001551658">
    <property type="component" value="Unassembled WGS sequence"/>
</dbReference>
<dbReference type="Pfam" id="PF05834">
    <property type="entry name" value="Lycopene_cycl"/>
    <property type="match status" value="1"/>
</dbReference>
<gene>
    <name evidence="1" type="ORF">AB0H72_24795</name>
</gene>
<comment type="caution">
    <text evidence="1">The sequence shown here is derived from an EMBL/GenBank/DDBJ whole genome shotgun (WGS) entry which is preliminary data.</text>
</comment>
<keyword evidence="2" id="KW-1185">Reference proteome</keyword>
<evidence type="ECO:0000313" key="2">
    <source>
        <dbReference type="Proteomes" id="UP001551658"/>
    </source>
</evidence>
<reference evidence="1 2" key="1">
    <citation type="submission" date="2024-06" db="EMBL/GenBank/DDBJ databases">
        <title>The Natural Products Discovery Center: Release of the First 8490 Sequenced Strains for Exploring Actinobacteria Biosynthetic Diversity.</title>
        <authorList>
            <person name="Kalkreuter E."/>
            <person name="Kautsar S.A."/>
            <person name="Yang D."/>
            <person name="Bader C.D."/>
            <person name="Teijaro C.N."/>
            <person name="Fluegel L."/>
            <person name="Davis C.M."/>
            <person name="Simpson J.R."/>
            <person name="Lauterbach L."/>
            <person name="Steele A.D."/>
            <person name="Gui C."/>
            <person name="Meng S."/>
            <person name="Li G."/>
            <person name="Viehrig K."/>
            <person name="Ye F."/>
            <person name="Su P."/>
            <person name="Kiefer A.F."/>
            <person name="Nichols A."/>
            <person name="Cepeda A.J."/>
            <person name="Yan W."/>
            <person name="Fan B."/>
            <person name="Jiang Y."/>
            <person name="Adhikari A."/>
            <person name="Zheng C.-J."/>
            <person name="Schuster L."/>
            <person name="Cowan T.M."/>
            <person name="Smanski M.J."/>
            <person name="Chevrette M.G."/>
            <person name="De Carvalho L.P.S."/>
            <person name="Shen B."/>
        </authorList>
    </citation>
    <scope>NUCLEOTIDE SEQUENCE [LARGE SCALE GENOMIC DNA]</scope>
    <source>
        <strain evidence="1 2">NPDC050671</strain>
    </source>
</reference>
<dbReference type="PANTHER" id="PTHR39757:SF5">
    <property type="entry name" value="OS02G0190600 PROTEIN"/>
    <property type="match status" value="1"/>
</dbReference>
<dbReference type="InterPro" id="IPR036188">
    <property type="entry name" value="FAD/NAD-bd_sf"/>
</dbReference>
<evidence type="ECO:0000313" key="1">
    <source>
        <dbReference type="EMBL" id="MEV0365922.1"/>
    </source>
</evidence>